<dbReference type="InterPro" id="IPR035919">
    <property type="entry name" value="EAL_sf"/>
</dbReference>
<dbReference type="InterPro" id="IPR013656">
    <property type="entry name" value="PAS_4"/>
</dbReference>
<dbReference type="CDD" id="cd01948">
    <property type="entry name" value="EAL"/>
    <property type="match status" value="1"/>
</dbReference>
<reference evidence="3 4" key="1">
    <citation type="submission" date="2018-03" db="EMBL/GenBank/DDBJ databases">
        <title>Genomic Encyclopedia of Archaeal and Bacterial Type Strains, Phase II (KMG-II): from individual species to whole genera.</title>
        <authorList>
            <person name="Goeker M."/>
        </authorList>
    </citation>
    <scope>NUCLEOTIDE SEQUENCE [LARGE SCALE GENOMIC DNA]</scope>
    <source>
        <strain evidence="3 4">DSM 44720</strain>
    </source>
</reference>
<evidence type="ECO:0000259" key="1">
    <source>
        <dbReference type="PROSITE" id="PS50883"/>
    </source>
</evidence>
<organism evidence="3 4">
    <name type="scientific">Umezawaea tangerina</name>
    <dbReference type="NCBI Taxonomy" id="84725"/>
    <lineage>
        <taxon>Bacteria</taxon>
        <taxon>Bacillati</taxon>
        <taxon>Actinomycetota</taxon>
        <taxon>Actinomycetes</taxon>
        <taxon>Pseudonocardiales</taxon>
        <taxon>Pseudonocardiaceae</taxon>
        <taxon>Umezawaea</taxon>
    </lineage>
</organism>
<dbReference type="Gene3D" id="3.30.450.20">
    <property type="entry name" value="PAS domain"/>
    <property type="match status" value="1"/>
</dbReference>
<dbReference type="Proteomes" id="UP000239494">
    <property type="component" value="Unassembled WGS sequence"/>
</dbReference>
<dbReference type="PANTHER" id="PTHR44757">
    <property type="entry name" value="DIGUANYLATE CYCLASE DGCP"/>
    <property type="match status" value="1"/>
</dbReference>
<dbReference type="InterPro" id="IPR000160">
    <property type="entry name" value="GGDEF_dom"/>
</dbReference>
<sequence length="605" mass="64609">MPEPEVAPDLLEFARRWAAALRGSGGAELETMVVRLAKEIGEQTVRGVDDRFTALYRDCPTAVVLTDPAGVVTAVNPAFLRLAGQADEGGVLGRHVSGVGAAEGDRAGLREALDELSAGSPVLDDIEIGGADDTTRRVRMSVTRLPDGAPVFMFEDMHELRLLQETFEYQSLHDSVTGLPNAAHFRSKLEAMTGTGTAEQIALLHLDIDGFKVVSDGLGTEAAELVLRGVAGALRTVFTDHGAFLARLYGDVFAVALRGELTSTTVVDLAERAIAELAKPVHVDDGIGVGVSASVGIVLADLPGPAHTDLMRSAEVALHRAKELGKAQWVLFDPAADQAARERYRLASAIAGAMAGGEMSVAYQPHVVLPDARIVTSLNAALRWDHPELGRLRSDVFYPLAETTGLTVPLGRYLLAEALRTTADWRARFGSDAPMVCLTLPQRMAIDGDLVGIVRAELDRNGLDPRHLMLCTDSPSLLDERGDLIESIGHLAGLGVLFILNVTGLTDLELVPALGVPAPAVMLVGAIVDVLDVDEPPEWARRNVRQLVERAEELGIKVGAYGVHSQEHAELLFALGVVVGSGPYVPEHVTREEAEVWIGRAYPMG</sequence>
<dbReference type="InterPro" id="IPR000014">
    <property type="entry name" value="PAS"/>
</dbReference>
<feature type="domain" description="GGDEF" evidence="2">
    <location>
        <begin position="199"/>
        <end position="334"/>
    </location>
</feature>
<dbReference type="Pfam" id="PF08448">
    <property type="entry name" value="PAS_4"/>
    <property type="match status" value="1"/>
</dbReference>
<dbReference type="NCBIfam" id="TIGR00229">
    <property type="entry name" value="sensory_box"/>
    <property type="match status" value="1"/>
</dbReference>
<evidence type="ECO:0000259" key="2">
    <source>
        <dbReference type="PROSITE" id="PS50887"/>
    </source>
</evidence>
<dbReference type="InterPro" id="IPR029787">
    <property type="entry name" value="Nucleotide_cyclase"/>
</dbReference>
<dbReference type="RefSeq" id="WP_146174705.1">
    <property type="nucleotide sequence ID" value="NZ_PVTF01000002.1"/>
</dbReference>
<comment type="caution">
    <text evidence="3">The sequence shown here is derived from an EMBL/GenBank/DDBJ whole genome shotgun (WGS) entry which is preliminary data.</text>
</comment>
<dbReference type="PANTHER" id="PTHR44757:SF2">
    <property type="entry name" value="BIOFILM ARCHITECTURE MAINTENANCE PROTEIN MBAA"/>
    <property type="match status" value="1"/>
</dbReference>
<dbReference type="OrthoDB" id="23692at2"/>
<dbReference type="AlphaFoldDB" id="A0A2T0THA3"/>
<dbReference type="InterPro" id="IPR052155">
    <property type="entry name" value="Biofilm_reg_signaling"/>
</dbReference>
<feature type="domain" description="EAL" evidence="1">
    <location>
        <begin position="343"/>
        <end position="602"/>
    </location>
</feature>
<dbReference type="SUPFAM" id="SSF141868">
    <property type="entry name" value="EAL domain-like"/>
    <property type="match status" value="1"/>
</dbReference>
<dbReference type="PROSITE" id="PS50887">
    <property type="entry name" value="GGDEF"/>
    <property type="match status" value="1"/>
</dbReference>
<protein>
    <submittedName>
        <fullName evidence="3">PAS domain S-box-containing protein/diguanylate cyclase (GGDEF)-like protein</fullName>
    </submittedName>
</protein>
<dbReference type="SUPFAM" id="SSF55073">
    <property type="entry name" value="Nucleotide cyclase"/>
    <property type="match status" value="1"/>
</dbReference>
<proteinExistence type="predicted"/>
<dbReference type="Pfam" id="PF00563">
    <property type="entry name" value="EAL"/>
    <property type="match status" value="1"/>
</dbReference>
<dbReference type="InterPro" id="IPR035965">
    <property type="entry name" value="PAS-like_dom_sf"/>
</dbReference>
<evidence type="ECO:0000313" key="4">
    <source>
        <dbReference type="Proteomes" id="UP000239494"/>
    </source>
</evidence>
<keyword evidence="4" id="KW-1185">Reference proteome</keyword>
<dbReference type="CDD" id="cd01949">
    <property type="entry name" value="GGDEF"/>
    <property type="match status" value="1"/>
</dbReference>
<dbReference type="NCBIfam" id="TIGR00254">
    <property type="entry name" value="GGDEF"/>
    <property type="match status" value="1"/>
</dbReference>
<evidence type="ECO:0000313" key="3">
    <source>
        <dbReference type="EMBL" id="PRY45092.1"/>
    </source>
</evidence>
<dbReference type="InterPro" id="IPR001633">
    <property type="entry name" value="EAL_dom"/>
</dbReference>
<name>A0A2T0THA3_9PSEU</name>
<dbReference type="SMART" id="SM00052">
    <property type="entry name" value="EAL"/>
    <property type="match status" value="1"/>
</dbReference>
<dbReference type="EMBL" id="PVTF01000002">
    <property type="protein sequence ID" value="PRY45092.1"/>
    <property type="molecule type" value="Genomic_DNA"/>
</dbReference>
<dbReference type="Pfam" id="PF00990">
    <property type="entry name" value="GGDEF"/>
    <property type="match status" value="1"/>
</dbReference>
<dbReference type="SMART" id="SM00267">
    <property type="entry name" value="GGDEF"/>
    <property type="match status" value="1"/>
</dbReference>
<dbReference type="Gene3D" id="3.20.20.450">
    <property type="entry name" value="EAL domain"/>
    <property type="match status" value="1"/>
</dbReference>
<dbReference type="PROSITE" id="PS50883">
    <property type="entry name" value="EAL"/>
    <property type="match status" value="1"/>
</dbReference>
<dbReference type="SUPFAM" id="SSF55785">
    <property type="entry name" value="PYP-like sensor domain (PAS domain)"/>
    <property type="match status" value="1"/>
</dbReference>
<dbReference type="Gene3D" id="3.30.70.270">
    <property type="match status" value="1"/>
</dbReference>
<dbReference type="InterPro" id="IPR043128">
    <property type="entry name" value="Rev_trsase/Diguanyl_cyclase"/>
</dbReference>
<gene>
    <name evidence="3" type="ORF">CLV43_102657</name>
</gene>
<accession>A0A2T0THA3</accession>